<dbReference type="EC" id="3.8.1.2" evidence="3"/>
<dbReference type="SFLD" id="SFLDS00003">
    <property type="entry name" value="Haloacid_Dehalogenase"/>
    <property type="match status" value="1"/>
</dbReference>
<dbReference type="InterPro" id="IPR051540">
    <property type="entry name" value="S-2-haloacid_dehalogenase"/>
</dbReference>
<keyword evidence="5" id="KW-1185">Reference proteome</keyword>
<sequence length="230" mass="24756">MLIANGKPVLVFDVNETLLDIDALMPLFEGIFGRGNAMREWFAQLVLYSQALSLAGRYAPFNVLGGAVLRMVGATHDLTISDDDVFALGAGIAALPLHTDVANALARLQDANFRLFTLTNSPADHQADPLRRAGVAGLFERRFTVDAVRRFKPAHETYAMVARELDLPAASMCMIAAHVWDTIGAQSAGCMAALVTRPGNAALPLTGLAQPDFVGPDLPSIAEQLLERWD</sequence>
<evidence type="ECO:0000313" key="4">
    <source>
        <dbReference type="EMBL" id="GGE22694.1"/>
    </source>
</evidence>
<evidence type="ECO:0000256" key="2">
    <source>
        <dbReference type="ARBA" id="ARBA00022801"/>
    </source>
</evidence>
<evidence type="ECO:0000256" key="3">
    <source>
        <dbReference type="RuleBase" id="RU368077"/>
    </source>
</evidence>
<dbReference type="Pfam" id="PF00702">
    <property type="entry name" value="Hydrolase"/>
    <property type="match status" value="1"/>
</dbReference>
<evidence type="ECO:0000313" key="5">
    <source>
        <dbReference type="Proteomes" id="UP000635071"/>
    </source>
</evidence>
<accession>A0A917ECP5</accession>
<dbReference type="InterPro" id="IPR023198">
    <property type="entry name" value="PGP-like_dom2"/>
</dbReference>
<protein>
    <recommendedName>
        <fullName evidence="3">(S)-2-haloacid dehalogenase</fullName>
        <ecNumber evidence="3">3.8.1.2</ecNumber>
    </recommendedName>
    <alternativeName>
        <fullName evidence="3">2-haloalkanoic acid dehalogenase</fullName>
    </alternativeName>
    <alternativeName>
        <fullName evidence="3">Halocarboxylic acid halidohydrolase</fullName>
    </alternativeName>
    <alternativeName>
        <fullName evidence="3">L-2-haloacid dehalogenase</fullName>
    </alternativeName>
</protein>
<dbReference type="PANTHER" id="PTHR43316:SF3">
    <property type="entry name" value="HALOACID DEHALOGENASE, TYPE II (AFU_ORTHOLOGUE AFUA_2G07750)-RELATED"/>
    <property type="match status" value="1"/>
</dbReference>
<reference evidence="4" key="2">
    <citation type="submission" date="2020-09" db="EMBL/GenBank/DDBJ databases">
        <authorList>
            <person name="Sun Q."/>
            <person name="Zhou Y."/>
        </authorList>
    </citation>
    <scope>NUCLEOTIDE SEQUENCE</scope>
    <source>
        <strain evidence="4">CGMCC 1.15519</strain>
    </source>
</reference>
<reference evidence="4" key="1">
    <citation type="journal article" date="2014" name="Int. J. Syst. Evol. Microbiol.">
        <title>Complete genome sequence of Corynebacterium casei LMG S-19264T (=DSM 44701T), isolated from a smear-ripened cheese.</title>
        <authorList>
            <consortium name="US DOE Joint Genome Institute (JGI-PGF)"/>
            <person name="Walter F."/>
            <person name="Albersmeier A."/>
            <person name="Kalinowski J."/>
            <person name="Ruckert C."/>
        </authorList>
    </citation>
    <scope>NUCLEOTIDE SEQUENCE</scope>
    <source>
        <strain evidence="4">CGMCC 1.15519</strain>
    </source>
</reference>
<keyword evidence="2 3" id="KW-0378">Hydrolase</keyword>
<dbReference type="AlphaFoldDB" id="A0A917ECP5"/>
<comment type="catalytic activity">
    <reaction evidence="3">
        <text>an (S)-2-haloacid + H2O = a (2R)-2-hydroxycarboxylate + a halide anion + H(+)</text>
        <dbReference type="Rhea" id="RHEA:11192"/>
        <dbReference type="ChEBI" id="CHEBI:15377"/>
        <dbReference type="ChEBI" id="CHEBI:15378"/>
        <dbReference type="ChEBI" id="CHEBI:16042"/>
        <dbReference type="ChEBI" id="CHEBI:58314"/>
        <dbReference type="ChEBI" id="CHEBI:137405"/>
        <dbReference type="EC" id="3.8.1.2"/>
    </reaction>
</comment>
<dbReference type="RefSeq" id="WP_243450826.1">
    <property type="nucleotide sequence ID" value="NZ_BMJM01000027.1"/>
</dbReference>
<dbReference type="NCBIfam" id="TIGR01493">
    <property type="entry name" value="HAD-SF-IA-v2"/>
    <property type="match status" value="1"/>
</dbReference>
<dbReference type="GO" id="GO:0018784">
    <property type="term" value="F:(S)-2-haloacid dehalogenase activity"/>
    <property type="evidence" value="ECO:0007669"/>
    <property type="project" value="UniProtKB-UniRule"/>
</dbReference>
<comment type="caution">
    <text evidence="4">The sequence shown here is derived from an EMBL/GenBank/DDBJ whole genome shotgun (WGS) entry which is preliminary data.</text>
</comment>
<dbReference type="InterPro" id="IPR036412">
    <property type="entry name" value="HAD-like_sf"/>
</dbReference>
<name>A0A917ECP5_9SPHN</name>
<dbReference type="NCBIfam" id="TIGR01428">
    <property type="entry name" value="HAD_type_II"/>
    <property type="match status" value="1"/>
</dbReference>
<dbReference type="CDD" id="cd02588">
    <property type="entry name" value="HAD_L2-DEX"/>
    <property type="match status" value="1"/>
</dbReference>
<dbReference type="InterPro" id="IPR023214">
    <property type="entry name" value="HAD_sf"/>
</dbReference>
<comment type="function">
    <text evidence="3">Catalyzes the hydrolytic dehalogenation of small (S)-2-haloalkanoic acids to yield the corresponding (R)-2-hydroxyalkanoic acids.</text>
</comment>
<dbReference type="InterPro" id="IPR006328">
    <property type="entry name" value="2-HAD"/>
</dbReference>
<dbReference type="EMBL" id="BMJM01000027">
    <property type="protein sequence ID" value="GGE22694.1"/>
    <property type="molecule type" value="Genomic_DNA"/>
</dbReference>
<dbReference type="SUPFAM" id="SSF56784">
    <property type="entry name" value="HAD-like"/>
    <property type="match status" value="1"/>
</dbReference>
<proteinExistence type="inferred from homology"/>
<dbReference type="InterPro" id="IPR006439">
    <property type="entry name" value="HAD-SF_hydro_IA"/>
</dbReference>
<organism evidence="4 5">
    <name type="scientific">Sandarakinorhabdus glacialis</name>
    <dbReference type="NCBI Taxonomy" id="1614636"/>
    <lineage>
        <taxon>Bacteria</taxon>
        <taxon>Pseudomonadati</taxon>
        <taxon>Pseudomonadota</taxon>
        <taxon>Alphaproteobacteria</taxon>
        <taxon>Sphingomonadales</taxon>
        <taxon>Sphingosinicellaceae</taxon>
        <taxon>Sandarakinorhabdus</taxon>
    </lineage>
</organism>
<comment type="similarity">
    <text evidence="1 3">Belongs to the HAD-like hydrolase superfamily. S-2-haloalkanoic acid dehalogenase family.</text>
</comment>
<gene>
    <name evidence="4" type="primary">dehII</name>
    <name evidence="4" type="ORF">GCM10011529_31630</name>
</gene>
<dbReference type="Gene3D" id="3.40.50.1000">
    <property type="entry name" value="HAD superfamily/HAD-like"/>
    <property type="match status" value="1"/>
</dbReference>
<dbReference type="SFLD" id="SFLDG01129">
    <property type="entry name" value="C1.5:_HAD__Beta-PGM__Phosphata"/>
    <property type="match status" value="1"/>
</dbReference>
<dbReference type="PANTHER" id="PTHR43316">
    <property type="entry name" value="HYDROLASE, HALOACID DELAHOGENASE-RELATED"/>
    <property type="match status" value="1"/>
</dbReference>
<dbReference type="Gene3D" id="1.10.150.240">
    <property type="entry name" value="Putative phosphatase, domain 2"/>
    <property type="match status" value="1"/>
</dbReference>
<dbReference type="Proteomes" id="UP000635071">
    <property type="component" value="Unassembled WGS sequence"/>
</dbReference>
<dbReference type="PRINTS" id="PR00413">
    <property type="entry name" value="HADHALOGNASE"/>
</dbReference>
<evidence type="ECO:0000256" key="1">
    <source>
        <dbReference type="ARBA" id="ARBA00008106"/>
    </source>
</evidence>